<dbReference type="HOGENOM" id="CLU_174283_1_0_1"/>
<name>D7L3G4_ARALL</name>
<keyword evidence="1" id="KW-0732">Signal</keyword>
<feature type="signal peptide" evidence="1">
    <location>
        <begin position="1"/>
        <end position="23"/>
    </location>
</feature>
<organism evidence="3">
    <name type="scientific">Arabidopsis lyrata subsp. lyrata</name>
    <name type="common">Lyre-leaved rock-cress</name>
    <dbReference type="NCBI Taxonomy" id="81972"/>
    <lineage>
        <taxon>Eukaryota</taxon>
        <taxon>Viridiplantae</taxon>
        <taxon>Streptophyta</taxon>
        <taxon>Embryophyta</taxon>
        <taxon>Tracheophyta</taxon>
        <taxon>Spermatophyta</taxon>
        <taxon>Magnoliopsida</taxon>
        <taxon>eudicotyledons</taxon>
        <taxon>Gunneridae</taxon>
        <taxon>Pentapetalae</taxon>
        <taxon>rosids</taxon>
        <taxon>malvids</taxon>
        <taxon>Brassicales</taxon>
        <taxon>Brassicaceae</taxon>
        <taxon>Camelineae</taxon>
        <taxon>Arabidopsis</taxon>
    </lineage>
</organism>
<dbReference type="Gramene" id="scaffold_302874.1">
    <property type="protein sequence ID" value="scaffold_302874.1"/>
    <property type="gene ID" value="scaffold_302874.1"/>
</dbReference>
<gene>
    <name evidence="2" type="ORF">ARALYDRAFT_898904</name>
</gene>
<evidence type="ECO:0000313" key="2">
    <source>
        <dbReference type="EMBL" id="EFH59713.1"/>
    </source>
</evidence>
<keyword evidence="3" id="KW-1185">Reference proteome</keyword>
<evidence type="ECO:0000313" key="3">
    <source>
        <dbReference type="Proteomes" id="UP000008694"/>
    </source>
</evidence>
<protein>
    <submittedName>
        <fullName evidence="2">Uncharacterized protein</fullName>
    </submittedName>
</protein>
<dbReference type="STRING" id="81972.D7L3G4"/>
<accession>D7L3G4</accession>
<dbReference type="AlphaFoldDB" id="D7L3G4"/>
<reference evidence="3" key="1">
    <citation type="journal article" date="2011" name="Nat. Genet.">
        <title>The Arabidopsis lyrata genome sequence and the basis of rapid genome size change.</title>
        <authorList>
            <person name="Hu T.T."/>
            <person name="Pattyn P."/>
            <person name="Bakker E.G."/>
            <person name="Cao J."/>
            <person name="Cheng J.-F."/>
            <person name="Clark R.M."/>
            <person name="Fahlgren N."/>
            <person name="Fawcett J.A."/>
            <person name="Grimwood J."/>
            <person name="Gundlach H."/>
            <person name="Haberer G."/>
            <person name="Hollister J.D."/>
            <person name="Ossowski S."/>
            <person name="Ottilar R.P."/>
            <person name="Salamov A.A."/>
            <person name="Schneeberger K."/>
            <person name="Spannagl M."/>
            <person name="Wang X."/>
            <person name="Yang L."/>
            <person name="Nasrallah M.E."/>
            <person name="Bergelson J."/>
            <person name="Carrington J.C."/>
            <person name="Gaut B.S."/>
            <person name="Schmutz J."/>
            <person name="Mayer K.F.X."/>
            <person name="Van de Peer Y."/>
            <person name="Grigoriev I.V."/>
            <person name="Nordborg M."/>
            <person name="Weigel D."/>
            <person name="Guo Y.-L."/>
        </authorList>
    </citation>
    <scope>NUCLEOTIDE SEQUENCE [LARGE SCALE GENOMIC DNA]</scope>
    <source>
        <strain evidence="3">cv. MN47</strain>
    </source>
</reference>
<dbReference type="Proteomes" id="UP000008694">
    <property type="component" value="Unassembled WGS sequence"/>
</dbReference>
<dbReference type="EMBL" id="GL348715">
    <property type="protein sequence ID" value="EFH59713.1"/>
    <property type="molecule type" value="Genomic_DNA"/>
</dbReference>
<feature type="chain" id="PRO_5003102272" evidence="1">
    <location>
        <begin position="24"/>
        <end position="94"/>
    </location>
</feature>
<sequence length="94" mass="10775">MRFVTSSILLFFLMLLVTNNVKGREVRRNCPYKLMNPGKCGANKVQFCLDEFKRTTYFPENQKNGSRCRPCKDTRVGNKDVYSCVCLGGRPNPC</sequence>
<proteinExistence type="predicted"/>
<evidence type="ECO:0000256" key="1">
    <source>
        <dbReference type="SAM" id="SignalP"/>
    </source>
</evidence>